<evidence type="ECO:0000313" key="2">
    <source>
        <dbReference type="Proteomes" id="UP000183940"/>
    </source>
</evidence>
<name>A0A1L9QKU2_9CYAN</name>
<reference evidence="1" key="1">
    <citation type="submission" date="2016-10" db="EMBL/GenBank/DDBJ databases">
        <title>CRISPR-Cas defence system in Roseofilum reptotaenium: evidence of a bacteriophage-cyanobacterium arms race in the coral black band disease.</title>
        <authorList>
            <person name="Buerger P."/>
            <person name="Wood-Charlson E.M."/>
            <person name="Weynberg K.D."/>
            <person name="Willis B."/>
            <person name="Van Oppen M.J."/>
        </authorList>
    </citation>
    <scope>NUCLEOTIDE SEQUENCE [LARGE SCALE GENOMIC DNA]</scope>
    <source>
        <strain evidence="1">AO1-A</strain>
    </source>
</reference>
<proteinExistence type="predicted"/>
<protein>
    <recommendedName>
        <fullName evidence="3">Transposase IS4-like domain-containing protein</fullName>
    </recommendedName>
</protein>
<dbReference type="Proteomes" id="UP000183940">
    <property type="component" value="Unassembled WGS sequence"/>
</dbReference>
<evidence type="ECO:0000313" key="1">
    <source>
        <dbReference type="EMBL" id="OJJ18118.1"/>
    </source>
</evidence>
<organism evidence="1 2">
    <name type="scientific">Roseofilum reptotaenium AO1-A</name>
    <dbReference type="NCBI Taxonomy" id="1925591"/>
    <lineage>
        <taxon>Bacteria</taxon>
        <taxon>Bacillati</taxon>
        <taxon>Cyanobacteriota</taxon>
        <taxon>Cyanophyceae</taxon>
        <taxon>Desertifilales</taxon>
        <taxon>Desertifilaceae</taxon>
        <taxon>Roseofilum</taxon>
    </lineage>
</organism>
<comment type="caution">
    <text evidence="1">The sequence shown here is derived from an EMBL/GenBank/DDBJ whole genome shotgun (WGS) entry which is preliminary data.</text>
</comment>
<dbReference type="AlphaFoldDB" id="A0A1L9QKU2"/>
<sequence length="97" mass="11251">MWSILSKKGNSNSDERIRLIEAFDRLFPDAEIAFICGDREFIGKAWVRYLLLSPSMAFRLRIRQSDRIEHKGKCLPVRVLFSHLRKGESQQLQGDAS</sequence>
<dbReference type="STRING" id="1925591.BI308_22640"/>
<keyword evidence="2" id="KW-1185">Reference proteome</keyword>
<gene>
    <name evidence="1" type="ORF">BI308_22640</name>
</gene>
<evidence type="ECO:0008006" key="3">
    <source>
        <dbReference type="Google" id="ProtNLM"/>
    </source>
</evidence>
<accession>A0A1L9QKU2</accession>
<dbReference type="EMBL" id="MLAW01000058">
    <property type="protein sequence ID" value="OJJ18118.1"/>
    <property type="molecule type" value="Genomic_DNA"/>
</dbReference>